<dbReference type="Proteomes" id="UP001165685">
    <property type="component" value="Unassembled WGS sequence"/>
</dbReference>
<accession>A0ABT4TWA7</accession>
<evidence type="ECO:0000256" key="1">
    <source>
        <dbReference type="ARBA" id="ARBA00008754"/>
    </source>
</evidence>
<comment type="similarity">
    <text evidence="1">Belongs to the LacAB/RpiB family.</text>
</comment>
<dbReference type="InterPro" id="IPR036569">
    <property type="entry name" value="RpiB_LacA_LacB_sf"/>
</dbReference>
<dbReference type="Pfam" id="PF02502">
    <property type="entry name" value="LacAB_rpiB"/>
    <property type="match status" value="1"/>
</dbReference>
<dbReference type="InterPro" id="IPR051812">
    <property type="entry name" value="SPI_LacAB/RpiB"/>
</dbReference>
<comment type="caution">
    <text evidence="4">The sequence shown here is derived from an EMBL/GenBank/DDBJ whole genome shotgun (WGS) entry which is preliminary data.</text>
</comment>
<keyword evidence="2 4" id="KW-0413">Isomerase</keyword>
<evidence type="ECO:0000256" key="3">
    <source>
        <dbReference type="SAM" id="MobiDB-lite"/>
    </source>
</evidence>
<name>A0ABT4TWA7_9ACTN</name>
<dbReference type="PANTHER" id="PTHR43732">
    <property type="entry name" value="RIBOSE 5-PHOSPHATE ISOMERASE-RELATED"/>
    <property type="match status" value="1"/>
</dbReference>
<protein>
    <submittedName>
        <fullName evidence="4">RpiB/LacA/LacB family sugar-phosphate isomerase</fullName>
    </submittedName>
</protein>
<proteinExistence type="inferred from homology"/>
<organism evidence="4 5">
    <name type="scientific">Nocardiopsis suaedae</name>
    <dbReference type="NCBI Taxonomy" id="3018444"/>
    <lineage>
        <taxon>Bacteria</taxon>
        <taxon>Bacillati</taxon>
        <taxon>Actinomycetota</taxon>
        <taxon>Actinomycetes</taxon>
        <taxon>Streptosporangiales</taxon>
        <taxon>Nocardiopsidaceae</taxon>
        <taxon>Nocardiopsis</taxon>
    </lineage>
</organism>
<feature type="region of interest" description="Disordered" evidence="3">
    <location>
        <begin position="1"/>
        <end position="22"/>
    </location>
</feature>
<evidence type="ECO:0000256" key="2">
    <source>
        <dbReference type="ARBA" id="ARBA00023235"/>
    </source>
</evidence>
<dbReference type="EMBL" id="JAQFWP010000130">
    <property type="protein sequence ID" value="MDA2808994.1"/>
    <property type="molecule type" value="Genomic_DNA"/>
</dbReference>
<dbReference type="SUPFAM" id="SSF89623">
    <property type="entry name" value="Ribose/Galactose isomerase RpiB/AlsB"/>
    <property type="match status" value="1"/>
</dbReference>
<dbReference type="PANTHER" id="PTHR43732:SF1">
    <property type="entry name" value="RIBOSE 5-PHOSPHATE ISOMERASE"/>
    <property type="match status" value="1"/>
</dbReference>
<sequence>MTAETHTGAPTGPTPDDGGGARPIRVVVAADSAGADLKNRLRELMRADPRVAVVDDVGVADASDDVAYPVPALEGAERIARGEADRGVFVCGTGIGVAISANKVPGIRATVAHDSYSAERSVKSNNCQVITFGARVIGPDAAEKILTEWLGHTFDENSPSAAKVARIDSYEAGRV</sequence>
<dbReference type="NCBIfam" id="NF004051">
    <property type="entry name" value="PRK05571.1"/>
    <property type="match status" value="1"/>
</dbReference>
<dbReference type="InterPro" id="IPR003500">
    <property type="entry name" value="RpiB_LacA_LacB"/>
</dbReference>
<evidence type="ECO:0000313" key="5">
    <source>
        <dbReference type="Proteomes" id="UP001165685"/>
    </source>
</evidence>
<dbReference type="NCBIfam" id="TIGR00689">
    <property type="entry name" value="rpiB_lacA_lacB"/>
    <property type="match status" value="1"/>
</dbReference>
<dbReference type="RefSeq" id="WP_270681577.1">
    <property type="nucleotide sequence ID" value="NZ_JAQFWP010000130.1"/>
</dbReference>
<reference evidence="4" key="1">
    <citation type="submission" date="2023-01" db="EMBL/GenBank/DDBJ databases">
        <title>Draft genome sequence of Nocardiopsis sp. LSu2-4 isolated from halophytes.</title>
        <authorList>
            <person name="Duangmal K."/>
            <person name="Chantavorakit T."/>
        </authorList>
    </citation>
    <scope>NUCLEOTIDE SEQUENCE</scope>
    <source>
        <strain evidence="4">LSu2-4</strain>
    </source>
</reference>
<gene>
    <name evidence="4" type="ORF">O4U47_31100</name>
</gene>
<feature type="compositionally biased region" description="Low complexity" evidence="3">
    <location>
        <begin position="7"/>
        <end position="16"/>
    </location>
</feature>
<dbReference type="PIRSF" id="PIRSF005384">
    <property type="entry name" value="RpiB_LacA_B"/>
    <property type="match status" value="1"/>
</dbReference>
<keyword evidence="5" id="KW-1185">Reference proteome</keyword>
<evidence type="ECO:0000313" key="4">
    <source>
        <dbReference type="EMBL" id="MDA2808994.1"/>
    </source>
</evidence>
<dbReference type="Gene3D" id="3.40.1400.10">
    <property type="entry name" value="Sugar-phosphate isomerase, RpiB/LacA/LacB"/>
    <property type="match status" value="1"/>
</dbReference>
<dbReference type="GO" id="GO:0016853">
    <property type="term" value="F:isomerase activity"/>
    <property type="evidence" value="ECO:0007669"/>
    <property type="project" value="UniProtKB-KW"/>
</dbReference>